<comment type="similarity">
    <text evidence="9">Belongs to the glycosyl hydrolase 18 family.</text>
</comment>
<keyword evidence="3 8" id="KW-0378">Hydrolase</keyword>
<proteinExistence type="inferred from homology"/>
<keyword evidence="6 8" id="KW-0326">Glycosidase</keyword>
<reference evidence="11" key="1">
    <citation type="submission" date="2023-04" db="EMBL/GenBank/DDBJ databases">
        <title>Black Yeasts Isolated from many extreme environments.</title>
        <authorList>
            <person name="Coleine C."/>
            <person name="Stajich J.E."/>
            <person name="Selbmann L."/>
        </authorList>
    </citation>
    <scope>NUCLEOTIDE SEQUENCE</scope>
    <source>
        <strain evidence="11">CCFEE 5312</strain>
    </source>
</reference>
<dbReference type="InterPro" id="IPR001579">
    <property type="entry name" value="Glyco_hydro_18_chit_AS"/>
</dbReference>
<dbReference type="GO" id="GO:0005576">
    <property type="term" value="C:extracellular region"/>
    <property type="evidence" value="ECO:0007669"/>
    <property type="project" value="TreeGrafter"/>
</dbReference>
<dbReference type="GO" id="GO:0006032">
    <property type="term" value="P:chitin catabolic process"/>
    <property type="evidence" value="ECO:0007669"/>
    <property type="project" value="UniProtKB-KW"/>
</dbReference>
<dbReference type="AlphaFoldDB" id="A0AAJ0G8Q9"/>
<keyword evidence="12" id="KW-1185">Reference proteome</keyword>
<feature type="domain" description="GH18" evidence="10">
    <location>
        <begin position="1"/>
        <end position="234"/>
    </location>
</feature>
<evidence type="ECO:0000313" key="11">
    <source>
        <dbReference type="EMBL" id="KAK3052604.1"/>
    </source>
</evidence>
<keyword evidence="7" id="KW-0624">Polysaccharide degradation</keyword>
<dbReference type="InterPro" id="IPR001223">
    <property type="entry name" value="Glyco_hydro18_cat"/>
</dbReference>
<dbReference type="PANTHER" id="PTHR45708:SF63">
    <property type="entry name" value="III CHITINASE, PUTATIVE (AFU_ORTHOLOGUE AFUA_5G03530)-RELATED"/>
    <property type="match status" value="1"/>
</dbReference>
<evidence type="ECO:0000259" key="10">
    <source>
        <dbReference type="PROSITE" id="PS51910"/>
    </source>
</evidence>
<name>A0AAJ0G8Q9_9PEZI</name>
<evidence type="ECO:0000256" key="6">
    <source>
        <dbReference type="ARBA" id="ARBA00023295"/>
    </source>
</evidence>
<accession>A0AAJ0G8Q9</accession>
<gene>
    <name evidence="11" type="primary">ACF2_1</name>
    <name evidence="11" type="ORF">LTR09_006459</name>
</gene>
<evidence type="ECO:0000313" key="12">
    <source>
        <dbReference type="Proteomes" id="UP001271007"/>
    </source>
</evidence>
<keyword evidence="4" id="KW-0146">Chitin degradation</keyword>
<evidence type="ECO:0000256" key="7">
    <source>
        <dbReference type="ARBA" id="ARBA00023326"/>
    </source>
</evidence>
<evidence type="ECO:0000256" key="9">
    <source>
        <dbReference type="RuleBase" id="RU004453"/>
    </source>
</evidence>
<dbReference type="InterPro" id="IPR017853">
    <property type="entry name" value="GH"/>
</dbReference>
<organism evidence="11 12">
    <name type="scientific">Extremus antarcticus</name>
    <dbReference type="NCBI Taxonomy" id="702011"/>
    <lineage>
        <taxon>Eukaryota</taxon>
        <taxon>Fungi</taxon>
        <taxon>Dikarya</taxon>
        <taxon>Ascomycota</taxon>
        <taxon>Pezizomycotina</taxon>
        <taxon>Dothideomycetes</taxon>
        <taxon>Dothideomycetidae</taxon>
        <taxon>Mycosphaerellales</taxon>
        <taxon>Extremaceae</taxon>
        <taxon>Extremus</taxon>
    </lineage>
</organism>
<sequence>MCWGQNSKGASDGSLAEQDLVDYCADTDIDIVIIALLVQLSTGTGGQPVFNLANSQNNCTLFDGTSLLDCPSVGDDIRQCQEKYGKKVFLSIGGATYTEGGFESPDAANSGAQLVWDTFGPTQGSVSNVCNGTSGSNHSCQAQVLRPFGNASVDGFDFDFESTTQNLVPFARTLRSLMDQDASKRYYLTAAPQCPYPDLAGESLLRSDIYLDAVFVQFYNNYYGLPSFSPNATT</sequence>
<dbReference type="Pfam" id="PF00704">
    <property type="entry name" value="Glyco_hydro_18"/>
    <property type="match status" value="1"/>
</dbReference>
<protein>
    <recommendedName>
        <fullName evidence="2">chitinase</fullName>
        <ecNumber evidence="2">3.2.1.14</ecNumber>
    </recommendedName>
</protein>
<dbReference type="EMBL" id="JAWDJX010000020">
    <property type="protein sequence ID" value="KAK3052604.1"/>
    <property type="molecule type" value="Genomic_DNA"/>
</dbReference>
<dbReference type="PROSITE" id="PS01095">
    <property type="entry name" value="GH18_1"/>
    <property type="match status" value="1"/>
</dbReference>
<dbReference type="PROSITE" id="PS51910">
    <property type="entry name" value="GH18_2"/>
    <property type="match status" value="1"/>
</dbReference>
<evidence type="ECO:0000256" key="1">
    <source>
        <dbReference type="ARBA" id="ARBA00000822"/>
    </source>
</evidence>
<dbReference type="EC" id="3.2.1.14" evidence="2"/>
<dbReference type="SUPFAM" id="SSF51445">
    <property type="entry name" value="(Trans)glycosidases"/>
    <property type="match status" value="1"/>
</dbReference>
<dbReference type="InterPro" id="IPR050542">
    <property type="entry name" value="Glycosyl_Hydrlase18_Chitinase"/>
</dbReference>
<dbReference type="GO" id="GO:0000272">
    <property type="term" value="P:polysaccharide catabolic process"/>
    <property type="evidence" value="ECO:0007669"/>
    <property type="project" value="UniProtKB-KW"/>
</dbReference>
<evidence type="ECO:0000256" key="5">
    <source>
        <dbReference type="ARBA" id="ARBA00023277"/>
    </source>
</evidence>
<evidence type="ECO:0000256" key="2">
    <source>
        <dbReference type="ARBA" id="ARBA00012729"/>
    </source>
</evidence>
<keyword evidence="5" id="KW-0119">Carbohydrate metabolism</keyword>
<comment type="catalytic activity">
    <reaction evidence="1">
        <text>Random endo-hydrolysis of N-acetyl-beta-D-glucosaminide (1-&gt;4)-beta-linkages in chitin and chitodextrins.</text>
        <dbReference type="EC" id="3.2.1.14"/>
    </reaction>
</comment>
<dbReference type="GO" id="GO:0008843">
    <property type="term" value="F:endochitinase activity"/>
    <property type="evidence" value="ECO:0007669"/>
    <property type="project" value="UniProtKB-EC"/>
</dbReference>
<dbReference type="PANTHER" id="PTHR45708">
    <property type="entry name" value="ENDOCHITINASE"/>
    <property type="match status" value="1"/>
</dbReference>
<evidence type="ECO:0000256" key="8">
    <source>
        <dbReference type="RuleBase" id="RU000489"/>
    </source>
</evidence>
<comment type="caution">
    <text evidence="11">The sequence shown here is derived from an EMBL/GenBank/DDBJ whole genome shotgun (WGS) entry which is preliminary data.</text>
</comment>
<dbReference type="Proteomes" id="UP001271007">
    <property type="component" value="Unassembled WGS sequence"/>
</dbReference>
<evidence type="ECO:0000256" key="4">
    <source>
        <dbReference type="ARBA" id="ARBA00023024"/>
    </source>
</evidence>
<evidence type="ECO:0000256" key="3">
    <source>
        <dbReference type="ARBA" id="ARBA00022801"/>
    </source>
</evidence>
<dbReference type="Gene3D" id="3.20.20.80">
    <property type="entry name" value="Glycosidases"/>
    <property type="match status" value="1"/>
</dbReference>